<feature type="repeat" description="ANK" evidence="3">
    <location>
        <begin position="217"/>
        <end position="248"/>
    </location>
</feature>
<dbReference type="Gene3D" id="1.10.510.10">
    <property type="entry name" value="Transferase(Phosphotransferase) domain 1"/>
    <property type="match status" value="1"/>
</dbReference>
<dbReference type="GO" id="GO:0004672">
    <property type="term" value="F:protein kinase activity"/>
    <property type="evidence" value="ECO:0007669"/>
    <property type="project" value="InterPro"/>
</dbReference>
<keyword evidence="1" id="KW-0677">Repeat</keyword>
<keyword evidence="2 3" id="KW-0040">ANK repeat</keyword>
<evidence type="ECO:0000259" key="6">
    <source>
        <dbReference type="PROSITE" id="PS50011"/>
    </source>
</evidence>
<dbReference type="SMART" id="SM00220">
    <property type="entry name" value="S_TKc"/>
    <property type="match status" value="1"/>
</dbReference>
<dbReference type="Pfam" id="PF00023">
    <property type="entry name" value="Ank"/>
    <property type="match status" value="2"/>
</dbReference>
<dbReference type="PROSITE" id="PS50011">
    <property type="entry name" value="PROTEIN_KINASE_DOM"/>
    <property type="match status" value="1"/>
</dbReference>
<protein>
    <recommendedName>
        <fullName evidence="6">Protein kinase domain-containing protein</fullName>
    </recommendedName>
</protein>
<evidence type="ECO:0000256" key="4">
    <source>
        <dbReference type="SAM" id="Coils"/>
    </source>
</evidence>
<dbReference type="InterPro" id="IPR000719">
    <property type="entry name" value="Prot_kinase_dom"/>
</dbReference>
<dbReference type="Pfam" id="PF12796">
    <property type="entry name" value="Ank_2"/>
    <property type="match status" value="2"/>
</dbReference>
<accession>A0A0G4G9U7</accession>
<dbReference type="PROSITE" id="PS50088">
    <property type="entry name" value="ANK_REPEAT"/>
    <property type="match status" value="6"/>
</dbReference>
<evidence type="ECO:0000313" key="7">
    <source>
        <dbReference type="EMBL" id="CEM25299.1"/>
    </source>
</evidence>
<feature type="domain" description="Protein kinase" evidence="6">
    <location>
        <begin position="872"/>
        <end position="1123"/>
    </location>
</feature>
<dbReference type="PANTHER" id="PTHR24171">
    <property type="entry name" value="ANKYRIN REPEAT DOMAIN-CONTAINING PROTEIN 39-RELATED"/>
    <property type="match status" value="1"/>
</dbReference>
<feature type="repeat" description="ANK" evidence="3">
    <location>
        <begin position="249"/>
        <end position="281"/>
    </location>
</feature>
<gene>
    <name evidence="7" type="ORF">Cvel_588</name>
</gene>
<dbReference type="InterPro" id="IPR011009">
    <property type="entry name" value="Kinase-like_dom_sf"/>
</dbReference>
<dbReference type="PROSITE" id="PS50297">
    <property type="entry name" value="ANK_REP_REGION"/>
    <property type="match status" value="5"/>
</dbReference>
<dbReference type="GO" id="GO:0005524">
    <property type="term" value="F:ATP binding"/>
    <property type="evidence" value="ECO:0007669"/>
    <property type="project" value="InterPro"/>
</dbReference>
<dbReference type="EMBL" id="CDMZ01000993">
    <property type="protein sequence ID" value="CEM25299.1"/>
    <property type="molecule type" value="Genomic_DNA"/>
</dbReference>
<feature type="coiled-coil region" evidence="4">
    <location>
        <begin position="620"/>
        <end position="675"/>
    </location>
</feature>
<dbReference type="CDD" id="cd00180">
    <property type="entry name" value="PKc"/>
    <property type="match status" value="1"/>
</dbReference>
<name>A0A0G4G9U7_9ALVE</name>
<evidence type="ECO:0000256" key="3">
    <source>
        <dbReference type="PROSITE-ProRule" id="PRU00023"/>
    </source>
</evidence>
<dbReference type="PhylomeDB" id="A0A0G4G9U7"/>
<feature type="compositionally biased region" description="Basic and acidic residues" evidence="5">
    <location>
        <begin position="324"/>
        <end position="334"/>
    </location>
</feature>
<evidence type="ECO:0000256" key="1">
    <source>
        <dbReference type="ARBA" id="ARBA00022737"/>
    </source>
</evidence>
<evidence type="ECO:0000256" key="5">
    <source>
        <dbReference type="SAM" id="MobiDB-lite"/>
    </source>
</evidence>
<dbReference type="InterPro" id="IPR002110">
    <property type="entry name" value="Ankyrin_rpt"/>
</dbReference>
<evidence type="ECO:0000256" key="2">
    <source>
        <dbReference type="ARBA" id="ARBA00023043"/>
    </source>
</evidence>
<feature type="region of interest" description="Disordered" evidence="5">
    <location>
        <begin position="318"/>
        <end position="342"/>
    </location>
</feature>
<feature type="repeat" description="ANK" evidence="3">
    <location>
        <begin position="115"/>
        <end position="148"/>
    </location>
</feature>
<feature type="repeat" description="ANK" evidence="3">
    <location>
        <begin position="184"/>
        <end position="216"/>
    </location>
</feature>
<dbReference type="VEuPathDB" id="CryptoDB:Cvel_588"/>
<dbReference type="SUPFAM" id="SSF56112">
    <property type="entry name" value="Protein kinase-like (PK-like)"/>
    <property type="match status" value="1"/>
</dbReference>
<feature type="repeat" description="ANK" evidence="3">
    <location>
        <begin position="77"/>
        <end position="113"/>
    </location>
</feature>
<feature type="coiled-coil region" evidence="4">
    <location>
        <begin position="762"/>
        <end position="799"/>
    </location>
</feature>
<proteinExistence type="predicted"/>
<organism evidence="7">
    <name type="scientific">Chromera velia CCMP2878</name>
    <dbReference type="NCBI Taxonomy" id="1169474"/>
    <lineage>
        <taxon>Eukaryota</taxon>
        <taxon>Sar</taxon>
        <taxon>Alveolata</taxon>
        <taxon>Colpodellida</taxon>
        <taxon>Chromeraceae</taxon>
        <taxon>Chromera</taxon>
    </lineage>
</organism>
<dbReference type="PANTHER" id="PTHR24171:SF9">
    <property type="entry name" value="ANKYRIN REPEAT DOMAIN-CONTAINING PROTEIN 39"/>
    <property type="match status" value="1"/>
</dbReference>
<dbReference type="SUPFAM" id="SSF48403">
    <property type="entry name" value="Ankyrin repeat"/>
    <property type="match status" value="1"/>
</dbReference>
<dbReference type="InterPro" id="IPR036770">
    <property type="entry name" value="Ankyrin_rpt-contain_sf"/>
</dbReference>
<sequence>MLPIPGSVQERFFQALSGEDLNRIYALIRQGANVNGFHTQAGFSVVSALHHAVEKSSRAVVELLLREGANVHTRDAIGYSALHIAVGHKHGSRTEGIVRALLGGGADVNAKARFGGRTPLHMAACAGCSRKVLEILLAAGADVRAVDDAGASALDLAFRLPTLSEEVVGALVLGGSNLNTKNKSGESLVHIAVSHSALGVLATLVHAGANVKAVDNQGCAPLHIAINSQSGVMETLINAGADVDVRNKDGRSPLHAAASRCSRRKVEILVAAGAHVNAVDKDGNSPLHCVAAFKSAVPGDCEDLVDAVAKVLVKKGASAHAKNKKGDTPADVAERNGNPQLASKLRDPERCLRARGYVGAQVQTEREETVWSLEEIAALMQARLLHIRGGGGGEGGKGGEGFDGEGTWGLPRSQWDHLLAVLHDLSSPKSSLSPLLEDAKSALTALREGQARAKVFREHQKSLTKKVMSANREWAAEERALPFSEEEVRERDKQREECVRSLAGVLEKPVEVVESLKKLLEVGLGEGKEQHSQGLEVVEPSDSLLDLSSEPDSDGGGVRSLLGFRLFFFVHDLEGCLEGLRTFALDQNPRSLCLSAEPLSLAELAQRAASLADDWKEHRAEQLRAAQAAAEEAMRRVQATYVADLEGFSRACGELEGVEMERTALKRQMKELEDSFPLGEKRGGGVWEGKEVVTEIVAVGREVLKRLRSISEVKQELECGLREVTAALAEFRGGVSLAVSSSNALSEALTETLTRLLQEHGEEQEKEELMELELKVAQKRKREGEVVRLQTELQALRQTARSNDFPLAIARERARLLSVASLHFPELLWEGGEFLRLVRVDVQEVAQRGSLLHAGVLVQGRSVLRDFSHETVISEPSPQTGSHARVSEGTDRQGTCWILKRYEVGGGGASGGGGTAAARHFYRQVSMLHELQHPHLVPVTAVWQEGVYGYVQMPRYPGGDLAKWMAERPAGGGRDSRESLRLAEDILRALAFLHKRGKVHCDVKPQNVFLTEGGHGVLGDFDGVKEADPEPVGEQPPRQRHRVTTVVHVTAHYLAPEVLGGGRLTAACDIFSAGVLLSELLGEGVLAEEADKSAMFEKLVRRMRSPSPLDRPTAAEALQDPLFSRESAETAQCVACFEILLRDRGVSCTDRARHFLCAECLNRQMDAHTRIDAEYSDVRARFKAAGSKVSCCASGCPSDAYPHTELSRHLQPDIHSQWEAARQEAAEERLRAEMETEYEQRLQRALMEDGAQRRVREIVEEVLTLKCPRCRSAFLDFRGCVALTCARCSCGFCGYCLQDCGADAHAHVPQCPLGEGMFVCVRRWKELQRQRQRAKLEEVVGRLGTEERAEVLRLLRPLLDERGFQMEGQ</sequence>
<dbReference type="Pfam" id="PF00069">
    <property type="entry name" value="Pkinase"/>
    <property type="match status" value="1"/>
</dbReference>
<dbReference type="Gene3D" id="1.25.40.20">
    <property type="entry name" value="Ankyrin repeat-containing domain"/>
    <property type="match status" value="4"/>
</dbReference>
<feature type="repeat" description="ANK" evidence="3">
    <location>
        <begin position="44"/>
        <end position="76"/>
    </location>
</feature>
<dbReference type="SMART" id="SM00248">
    <property type="entry name" value="ANK"/>
    <property type="match status" value="8"/>
</dbReference>
<reference evidence="7" key="1">
    <citation type="submission" date="2014-11" db="EMBL/GenBank/DDBJ databases">
        <authorList>
            <person name="Otto D Thomas"/>
            <person name="Naeem Raeece"/>
        </authorList>
    </citation>
    <scope>NUCLEOTIDE SEQUENCE</scope>
</reference>
<keyword evidence="4" id="KW-0175">Coiled coil</keyword>
<dbReference type="CDD" id="cd20336">
    <property type="entry name" value="Rcat_RBR"/>
    <property type="match status" value="1"/>
</dbReference>